<comment type="subcellular location">
    <subcellularLocation>
        <location evidence="2">Cytoplasm</location>
        <location evidence="2">Cytoskeleton</location>
        <location evidence="2">Flagellum axoneme</location>
    </subcellularLocation>
</comment>
<evidence type="ECO:0000313" key="13">
    <source>
        <dbReference type="EMBL" id="NXU59077.1"/>
    </source>
</evidence>
<evidence type="ECO:0000256" key="10">
    <source>
        <dbReference type="ARBA" id="ARBA00032180"/>
    </source>
</evidence>
<keyword evidence="9" id="KW-0966">Cell projection</keyword>
<evidence type="ECO:0000256" key="4">
    <source>
        <dbReference type="ARBA" id="ARBA00021752"/>
    </source>
</evidence>
<comment type="subunit">
    <text evidence="11">Component of the nexin-dynein regulatory complex (N-DRC). Interacts with CFAP52.</text>
</comment>
<keyword evidence="5" id="KW-0963">Cytoplasm</keyword>
<dbReference type="PANTHER" id="PTHR31598">
    <property type="entry name" value="IQ DOMAIN-CONTAINING PROTEIN D"/>
    <property type="match status" value="1"/>
</dbReference>
<accession>A0A7L3LXP5</accession>
<evidence type="ECO:0000256" key="8">
    <source>
        <dbReference type="ARBA" id="ARBA00023212"/>
    </source>
</evidence>
<evidence type="ECO:0000313" key="14">
    <source>
        <dbReference type="Proteomes" id="UP000582182"/>
    </source>
</evidence>
<feature type="non-terminal residue" evidence="13">
    <location>
        <position position="381"/>
    </location>
</feature>
<dbReference type="InterPro" id="IPR000048">
    <property type="entry name" value="IQ_motif_EF-hand-BS"/>
</dbReference>
<evidence type="ECO:0000256" key="6">
    <source>
        <dbReference type="ARBA" id="ARBA00022846"/>
    </source>
</evidence>
<evidence type="ECO:0000256" key="1">
    <source>
        <dbReference type="ARBA" id="ARBA00003029"/>
    </source>
</evidence>
<dbReference type="EMBL" id="VZTY01033800">
    <property type="protein sequence ID" value="NXU59077.1"/>
    <property type="molecule type" value="Genomic_DNA"/>
</dbReference>
<comment type="function">
    <text evidence="1">Component of the nexin-dynein regulatory complex (N-DRC), a key regulator of ciliary/flagellar motility which maintains the alignment and integrity of the distal axoneme and regulates microtubule sliding in motile axonemes.</text>
</comment>
<dbReference type="SMART" id="SM00015">
    <property type="entry name" value="IQ"/>
    <property type="match status" value="1"/>
</dbReference>
<evidence type="ECO:0000256" key="3">
    <source>
        <dbReference type="ARBA" id="ARBA00009071"/>
    </source>
</evidence>
<protein>
    <recommendedName>
        <fullName evidence="4">Dynein regulatory complex protein 10</fullName>
    </recommendedName>
    <alternativeName>
        <fullName evidence="10">IQ domain-containing protein D</fullName>
    </alternativeName>
</protein>
<name>A0A7L3LXP5_9CHAR</name>
<dbReference type="Gene3D" id="1.20.5.190">
    <property type="match status" value="1"/>
</dbReference>
<dbReference type="CDD" id="cd23767">
    <property type="entry name" value="IQCD"/>
    <property type="match status" value="1"/>
</dbReference>
<dbReference type="PANTHER" id="PTHR31598:SF1">
    <property type="entry name" value="DYNEIN REGULATORY COMPLEX PROTEIN 10"/>
    <property type="match status" value="1"/>
</dbReference>
<keyword evidence="7" id="KW-0969">Cilium</keyword>
<evidence type="ECO:0000256" key="11">
    <source>
        <dbReference type="ARBA" id="ARBA00046836"/>
    </source>
</evidence>
<dbReference type="Pfam" id="PF00612">
    <property type="entry name" value="IQ"/>
    <property type="match status" value="1"/>
</dbReference>
<dbReference type="OrthoDB" id="536093at2759"/>
<dbReference type="Proteomes" id="UP000582182">
    <property type="component" value="Unassembled WGS sequence"/>
</dbReference>
<evidence type="ECO:0000256" key="2">
    <source>
        <dbReference type="ARBA" id="ARBA00004611"/>
    </source>
</evidence>
<keyword evidence="14" id="KW-1185">Reference proteome</keyword>
<keyword evidence="12" id="KW-0175">Coiled coil</keyword>
<keyword evidence="6" id="KW-0282">Flagellum</keyword>
<comment type="caution">
    <text evidence="13">The sequence shown here is derived from an EMBL/GenBank/DDBJ whole genome shotgun (WGS) entry which is preliminary data.</text>
</comment>
<sequence>LKCESIETERIMTVLEETIVKLELSSLMPLIVNSLDRFADVLGPEITNSLIKHQKLSNEMQNLLSNSAEKDIIRTEEQHCCLFLLEQQLKSSVRDVLRLFLANSSLCQTLRNEVWTRESPVEKFIKAFAELRGFVLERLLTSPVEEKEKILFVESISLQIKKNTEKITTLQAELAAATQTQEEEIHKRDNTIRDLKTSMQELSKDYKTRIQNIKEEGGKLQGEEMQTSQDKCAKLQQDIKELEAQLDSLMLEHRASELTLRKRKNRMETEIMNWVQKYDAHMEENQAEYKEVQALYTKEKNELSLLMEKRDLLFQEYSQIEEERRKQEEKKEQELKELNSKTLAATCIQAFWRGYLIRSIYRSKLKKKKGKGKGKGKKTKK</sequence>
<feature type="non-terminal residue" evidence="13">
    <location>
        <position position="1"/>
    </location>
</feature>
<comment type="similarity">
    <text evidence="3">Belongs to the DRC10 family.</text>
</comment>
<dbReference type="InterPro" id="IPR042815">
    <property type="entry name" value="DRC10"/>
</dbReference>
<evidence type="ECO:0000256" key="5">
    <source>
        <dbReference type="ARBA" id="ARBA00022490"/>
    </source>
</evidence>
<keyword evidence="8" id="KW-0206">Cytoskeleton</keyword>
<organism evidence="13 14">
    <name type="scientific">Turnix velox</name>
    <name type="common">Little buttonquail</name>
    <dbReference type="NCBI Taxonomy" id="2529409"/>
    <lineage>
        <taxon>Eukaryota</taxon>
        <taxon>Metazoa</taxon>
        <taxon>Chordata</taxon>
        <taxon>Craniata</taxon>
        <taxon>Vertebrata</taxon>
        <taxon>Euteleostomi</taxon>
        <taxon>Archelosauria</taxon>
        <taxon>Archosauria</taxon>
        <taxon>Dinosauria</taxon>
        <taxon>Saurischia</taxon>
        <taxon>Theropoda</taxon>
        <taxon>Coelurosauria</taxon>
        <taxon>Aves</taxon>
        <taxon>Neognathae</taxon>
        <taxon>Neoaves</taxon>
        <taxon>Charadriiformes</taxon>
        <taxon>Turnicidae</taxon>
        <taxon>Turnix</taxon>
    </lineage>
</organism>
<reference evidence="13 14" key="1">
    <citation type="submission" date="2019-09" db="EMBL/GenBank/DDBJ databases">
        <title>Bird 10,000 Genomes (B10K) Project - Family phase.</title>
        <authorList>
            <person name="Zhang G."/>
        </authorList>
    </citation>
    <scope>NUCLEOTIDE SEQUENCE [LARGE SCALE GENOMIC DNA]</scope>
    <source>
        <strain evidence="13">B10K-DU-029-46</strain>
    </source>
</reference>
<dbReference type="AlphaFoldDB" id="A0A7L3LXP5"/>
<evidence type="ECO:0000256" key="7">
    <source>
        <dbReference type="ARBA" id="ARBA00023069"/>
    </source>
</evidence>
<proteinExistence type="inferred from homology"/>
<evidence type="ECO:0000256" key="12">
    <source>
        <dbReference type="SAM" id="Coils"/>
    </source>
</evidence>
<gene>
    <name evidence="13" type="primary">Iqcd</name>
    <name evidence="13" type="ORF">TURVEL_R10635</name>
</gene>
<evidence type="ECO:0000256" key="9">
    <source>
        <dbReference type="ARBA" id="ARBA00023273"/>
    </source>
</evidence>
<feature type="coiled-coil region" evidence="12">
    <location>
        <begin position="160"/>
        <end position="341"/>
    </location>
</feature>
<dbReference type="PROSITE" id="PS50096">
    <property type="entry name" value="IQ"/>
    <property type="match status" value="1"/>
</dbReference>